<feature type="compositionally biased region" description="Polar residues" evidence="1">
    <location>
        <begin position="80"/>
        <end position="89"/>
    </location>
</feature>
<evidence type="ECO:0000313" key="2">
    <source>
        <dbReference type="EnsemblMetazoa" id="ACOM040776-PA.1"/>
    </source>
</evidence>
<organism evidence="2">
    <name type="scientific">Anopheles coluzzii</name>
    <name type="common">African malaria mosquito</name>
    <dbReference type="NCBI Taxonomy" id="1518534"/>
    <lineage>
        <taxon>Eukaryota</taxon>
        <taxon>Metazoa</taxon>
        <taxon>Ecdysozoa</taxon>
        <taxon>Arthropoda</taxon>
        <taxon>Hexapoda</taxon>
        <taxon>Insecta</taxon>
        <taxon>Pterygota</taxon>
        <taxon>Neoptera</taxon>
        <taxon>Endopterygota</taxon>
        <taxon>Diptera</taxon>
        <taxon>Nematocera</taxon>
        <taxon>Culicoidea</taxon>
        <taxon>Culicidae</taxon>
        <taxon>Anophelinae</taxon>
        <taxon>Anopheles</taxon>
    </lineage>
</organism>
<evidence type="ECO:0000256" key="1">
    <source>
        <dbReference type="SAM" id="MobiDB-lite"/>
    </source>
</evidence>
<dbReference type="Proteomes" id="UP000075882">
    <property type="component" value="Unassembled WGS sequence"/>
</dbReference>
<name>A0A8W7Q1V3_ANOCL</name>
<sequence>MYRYLRSLNVLYSFTIKSLFASLMISFSDMMCCCWRVSTICAFFICFSANERDLSWASWTSSTRPKPPTPSVEMTRRSDSFTSRNSSQILRKKRVSGTYPCSAFSPKKSPFPSVRMNFSSCVSGWRIVTRT</sequence>
<feature type="region of interest" description="Disordered" evidence="1">
    <location>
        <begin position="58"/>
        <end position="95"/>
    </location>
</feature>
<accession>A0A8W7Q1V3</accession>
<reference evidence="2" key="1">
    <citation type="submission" date="2022-08" db="UniProtKB">
        <authorList>
            <consortium name="EnsemblMetazoa"/>
        </authorList>
    </citation>
    <scope>IDENTIFICATION</scope>
</reference>
<proteinExistence type="predicted"/>
<dbReference type="EnsemblMetazoa" id="ACOM040776-RA">
    <property type="protein sequence ID" value="ACOM040776-PA.1"/>
    <property type="gene ID" value="ACOM040776"/>
</dbReference>
<dbReference type="AlphaFoldDB" id="A0A8W7Q1V3"/>
<protein>
    <submittedName>
        <fullName evidence="2">Uncharacterized protein</fullName>
    </submittedName>
</protein>